<sequence>MPITFDTRPAAYAVIVQNGKILLPYWSENNQEGWTLPGGGLDLAEHPVDGVIREVFEETGFRVEVAGLLGVDVWSIPAADRMDGAERPLESIRFVYEATVTGGELTDELDGTTTHAAWISLAEVPALNRVSLVDAGLRLWRERPRTRQLGPKLA</sequence>
<gene>
    <name evidence="4" type="ORF">JOE69_001029</name>
</gene>
<evidence type="ECO:0000256" key="2">
    <source>
        <dbReference type="ARBA" id="ARBA00022801"/>
    </source>
</evidence>
<dbReference type="Gene3D" id="3.90.79.10">
    <property type="entry name" value="Nucleoside Triphosphate Pyrophosphohydrolase"/>
    <property type="match status" value="1"/>
</dbReference>
<reference evidence="4 5" key="1">
    <citation type="submission" date="2023-07" db="EMBL/GenBank/DDBJ databases">
        <title>Sequencing the genomes of 1000 actinobacteria strains.</title>
        <authorList>
            <person name="Klenk H.-P."/>
        </authorList>
    </citation>
    <scope>NUCLEOTIDE SEQUENCE [LARGE SCALE GENOMIC DNA]</scope>
    <source>
        <strain evidence="4 5">DSM 14555</strain>
    </source>
</reference>
<dbReference type="InterPro" id="IPR020084">
    <property type="entry name" value="NUDIX_hydrolase_CS"/>
</dbReference>
<comment type="cofactor">
    <cofactor evidence="1">
        <name>Mg(2+)</name>
        <dbReference type="ChEBI" id="CHEBI:18420"/>
    </cofactor>
</comment>
<dbReference type="RefSeq" id="WP_309796656.1">
    <property type="nucleotide sequence ID" value="NZ_BAAAHY010000006.1"/>
</dbReference>
<feature type="domain" description="Nudix hydrolase" evidence="3">
    <location>
        <begin position="6"/>
        <end position="143"/>
    </location>
</feature>
<evidence type="ECO:0000259" key="3">
    <source>
        <dbReference type="PROSITE" id="PS51462"/>
    </source>
</evidence>
<dbReference type="EMBL" id="JAVDQF010000001">
    <property type="protein sequence ID" value="MDR6268791.1"/>
    <property type="molecule type" value="Genomic_DNA"/>
</dbReference>
<dbReference type="PANTHER" id="PTHR43046">
    <property type="entry name" value="GDP-MANNOSE MANNOSYL HYDROLASE"/>
    <property type="match status" value="1"/>
</dbReference>
<dbReference type="SUPFAM" id="SSF55811">
    <property type="entry name" value="Nudix"/>
    <property type="match status" value="1"/>
</dbReference>
<name>A0ABU1JBG3_9MICC</name>
<keyword evidence="2 4" id="KW-0378">Hydrolase</keyword>
<accession>A0ABU1JBG3</accession>
<dbReference type="PROSITE" id="PS00893">
    <property type="entry name" value="NUDIX_BOX"/>
    <property type="match status" value="1"/>
</dbReference>
<proteinExistence type="predicted"/>
<dbReference type="Proteomes" id="UP001185069">
    <property type="component" value="Unassembled WGS sequence"/>
</dbReference>
<dbReference type="InterPro" id="IPR015797">
    <property type="entry name" value="NUDIX_hydrolase-like_dom_sf"/>
</dbReference>
<dbReference type="InterPro" id="IPR000086">
    <property type="entry name" value="NUDIX_hydrolase_dom"/>
</dbReference>
<evidence type="ECO:0000256" key="1">
    <source>
        <dbReference type="ARBA" id="ARBA00001946"/>
    </source>
</evidence>
<dbReference type="GO" id="GO:0035539">
    <property type="term" value="F:8-oxo-7,8-dihydrodeoxyguanosine triphosphate pyrophosphatase activity"/>
    <property type="evidence" value="ECO:0007669"/>
    <property type="project" value="UniProtKB-EC"/>
</dbReference>
<protein>
    <submittedName>
        <fullName evidence="4">8-oxo-dGTP diphosphatase</fullName>
        <ecNumber evidence="4">3.6.1.55</ecNumber>
    </submittedName>
</protein>
<dbReference type="PROSITE" id="PS51462">
    <property type="entry name" value="NUDIX"/>
    <property type="match status" value="1"/>
</dbReference>
<dbReference type="PANTHER" id="PTHR43046:SF14">
    <property type="entry name" value="MUTT_NUDIX FAMILY PROTEIN"/>
    <property type="match status" value="1"/>
</dbReference>
<dbReference type="EC" id="3.6.1.55" evidence="4"/>
<keyword evidence="5" id="KW-1185">Reference proteome</keyword>
<evidence type="ECO:0000313" key="5">
    <source>
        <dbReference type="Proteomes" id="UP001185069"/>
    </source>
</evidence>
<evidence type="ECO:0000313" key="4">
    <source>
        <dbReference type="EMBL" id="MDR6268791.1"/>
    </source>
</evidence>
<organism evidence="4 5">
    <name type="scientific">Arthrobacter russicus</name>
    <dbReference type="NCBI Taxonomy" id="172040"/>
    <lineage>
        <taxon>Bacteria</taxon>
        <taxon>Bacillati</taxon>
        <taxon>Actinomycetota</taxon>
        <taxon>Actinomycetes</taxon>
        <taxon>Micrococcales</taxon>
        <taxon>Micrococcaceae</taxon>
        <taxon>Arthrobacter</taxon>
    </lineage>
</organism>
<comment type="caution">
    <text evidence="4">The sequence shown here is derived from an EMBL/GenBank/DDBJ whole genome shotgun (WGS) entry which is preliminary data.</text>
</comment>
<dbReference type="Pfam" id="PF00293">
    <property type="entry name" value="NUDIX"/>
    <property type="match status" value="1"/>
</dbReference>